<name>A0A2J7ZQG1_9CHLO</name>
<feature type="non-terminal residue" evidence="2">
    <location>
        <position position="1"/>
    </location>
</feature>
<proteinExistence type="predicted"/>
<gene>
    <name evidence="2" type="ORF">TSOC_011511</name>
</gene>
<feature type="compositionally biased region" description="Low complexity" evidence="1">
    <location>
        <begin position="12"/>
        <end position="24"/>
    </location>
</feature>
<evidence type="ECO:0000313" key="3">
    <source>
        <dbReference type="Proteomes" id="UP000236333"/>
    </source>
</evidence>
<accession>A0A2J7ZQG1</accession>
<dbReference type="EMBL" id="PGGS01000644">
    <property type="protein sequence ID" value="PNH02504.1"/>
    <property type="molecule type" value="Genomic_DNA"/>
</dbReference>
<organism evidence="2 3">
    <name type="scientific">Tetrabaena socialis</name>
    <dbReference type="NCBI Taxonomy" id="47790"/>
    <lineage>
        <taxon>Eukaryota</taxon>
        <taxon>Viridiplantae</taxon>
        <taxon>Chlorophyta</taxon>
        <taxon>core chlorophytes</taxon>
        <taxon>Chlorophyceae</taxon>
        <taxon>CS clade</taxon>
        <taxon>Chlamydomonadales</taxon>
        <taxon>Tetrabaenaceae</taxon>
        <taxon>Tetrabaena</taxon>
    </lineage>
</organism>
<reference evidence="2 3" key="1">
    <citation type="journal article" date="2017" name="Mol. Biol. Evol.">
        <title>The 4-celled Tetrabaena socialis nuclear genome reveals the essential components for genetic control of cell number at the origin of multicellularity in the volvocine lineage.</title>
        <authorList>
            <person name="Featherston J."/>
            <person name="Arakaki Y."/>
            <person name="Hanschen E.R."/>
            <person name="Ferris P.J."/>
            <person name="Michod R.E."/>
            <person name="Olson B.J.S.C."/>
            <person name="Nozaki H."/>
            <person name="Durand P.M."/>
        </authorList>
    </citation>
    <scope>NUCLEOTIDE SEQUENCE [LARGE SCALE GENOMIC DNA]</scope>
    <source>
        <strain evidence="2 3">NIES-571</strain>
    </source>
</reference>
<dbReference type="Proteomes" id="UP000236333">
    <property type="component" value="Unassembled WGS sequence"/>
</dbReference>
<dbReference type="AlphaFoldDB" id="A0A2J7ZQG1"/>
<feature type="non-terminal residue" evidence="2">
    <location>
        <position position="112"/>
    </location>
</feature>
<evidence type="ECO:0000313" key="2">
    <source>
        <dbReference type="EMBL" id="PNH02504.1"/>
    </source>
</evidence>
<feature type="region of interest" description="Disordered" evidence="1">
    <location>
        <begin position="1"/>
        <end position="24"/>
    </location>
</feature>
<evidence type="ECO:0000256" key="1">
    <source>
        <dbReference type="SAM" id="MobiDB-lite"/>
    </source>
</evidence>
<keyword evidence="3" id="KW-1185">Reference proteome</keyword>
<comment type="caution">
    <text evidence="2">The sequence shown here is derived from an EMBL/GenBank/DDBJ whole genome shotgun (WGS) entry which is preliminary data.</text>
</comment>
<feature type="compositionally biased region" description="Polar residues" evidence="1">
    <location>
        <begin position="1"/>
        <end position="10"/>
    </location>
</feature>
<protein>
    <submittedName>
        <fullName evidence="2">Uncharacterized protein</fullName>
    </submittedName>
</protein>
<sequence>ATSPRPSLSCSAGPPRLRVPPARARAGSRRLAQRLLASVWPGQPTTCTSSMFAPASGRRPPLRVNRPRRELRMPQLRSGIWWSSRAVSAPRAWLQRTCMCSTSRTPNVRAGT</sequence>